<proteinExistence type="predicted"/>
<reference evidence="1" key="1">
    <citation type="journal article" date="2014" name="Front. Microbiol.">
        <title>High frequency of phylogenetically diverse reductive dehalogenase-homologous genes in deep subseafloor sedimentary metagenomes.</title>
        <authorList>
            <person name="Kawai M."/>
            <person name="Futagami T."/>
            <person name="Toyoda A."/>
            <person name="Takaki Y."/>
            <person name="Nishi S."/>
            <person name="Hori S."/>
            <person name="Arai W."/>
            <person name="Tsubouchi T."/>
            <person name="Morono Y."/>
            <person name="Uchiyama I."/>
            <person name="Ito T."/>
            <person name="Fujiyama A."/>
            <person name="Inagaki F."/>
            <person name="Takami H."/>
        </authorList>
    </citation>
    <scope>NUCLEOTIDE SEQUENCE</scope>
    <source>
        <strain evidence="1">Expedition CK06-06</strain>
    </source>
</reference>
<name>X1TID5_9ZZZZ</name>
<protein>
    <submittedName>
        <fullName evidence="1">Uncharacterized protein</fullName>
    </submittedName>
</protein>
<dbReference type="AlphaFoldDB" id="X1TID5"/>
<evidence type="ECO:0000313" key="1">
    <source>
        <dbReference type="EMBL" id="GAI91121.1"/>
    </source>
</evidence>
<comment type="caution">
    <text evidence="1">The sequence shown here is derived from an EMBL/GenBank/DDBJ whole genome shotgun (WGS) entry which is preliminary data.</text>
</comment>
<dbReference type="EMBL" id="BARW01020398">
    <property type="protein sequence ID" value="GAI91121.1"/>
    <property type="molecule type" value="Genomic_DNA"/>
</dbReference>
<sequence length="82" mass="9243">MTQKRFKAEDAFGRVYTFYIERLDTDDKAAWLLHVNGTSRVVRIRLGSESEAMNHAQTIIDVYGLSKLQEQKGPARSDPSGA</sequence>
<gene>
    <name evidence="1" type="ORF">S12H4_34472</name>
</gene>
<organism evidence="1">
    <name type="scientific">marine sediment metagenome</name>
    <dbReference type="NCBI Taxonomy" id="412755"/>
    <lineage>
        <taxon>unclassified sequences</taxon>
        <taxon>metagenomes</taxon>
        <taxon>ecological metagenomes</taxon>
    </lineage>
</organism>
<accession>X1TID5</accession>